<dbReference type="EMBL" id="CP021995">
    <property type="protein sequence ID" value="ASD25484.1"/>
    <property type="molecule type" value="Genomic_DNA"/>
</dbReference>
<accession>A0A1Z3LTD9</accession>
<dbReference type="InterPro" id="IPR045920">
    <property type="entry name" value="DUF6339"/>
</dbReference>
<sequence length="255" mass="27314">MAAGPVTLLPRLSAAAVDQLLATTGPQGGVADILDELPDSVTFGAVGGSRLGAGDLRSLREGVETVARAAGYPTVDTAAARSSFDAACARHLAQLEILRSGEAHRSDVWAFMAACLFRPITLWRYGMAPDRHHGGVRNTFQRLWMRATVLDRGEGHEERWGLVEGLTEDAFVAILERPAVAADRRLALALAEGWLAAAGRYGQAAMQPVMRSAIIRIRMRNEIFALAELLPDQLRATVDAAFTEAGTALRAARSS</sequence>
<reference evidence="1 2" key="2">
    <citation type="submission" date="2017-06" db="EMBL/GenBank/DDBJ databases">
        <authorList>
            <person name="Kim H.J."/>
            <person name="Triplett B.A."/>
        </authorList>
    </citation>
    <scope>NUCLEOTIDE SEQUENCE [LARGE SCALE GENOMIC DNA]</scope>
    <source>
        <strain evidence="1 2">BZC3</strain>
    </source>
</reference>
<dbReference type="Proteomes" id="UP000197024">
    <property type="component" value="Chromosome"/>
</dbReference>
<protein>
    <submittedName>
        <fullName evidence="1">Uncharacterized protein</fullName>
    </submittedName>
</protein>
<reference evidence="1 2" key="1">
    <citation type="submission" date="2017-06" db="EMBL/GenBank/DDBJ databases">
        <title>Biodegradation of gentamicin by bacterial consortia AMQD4 in synthetic medium and raw gentamicin sewage.</title>
        <authorList>
            <person name="Chang H."/>
            <person name="Feng Y."/>
            <person name="Li Z."/>
            <person name="Xue J."/>
            <person name="Cheng D."/>
        </authorList>
    </citation>
    <scope>NUCLEOTIDE SEQUENCE [LARGE SCALE GENOMIC DNA]</scope>
    <source>
        <strain evidence="1 2">BZC3</strain>
    </source>
</reference>
<evidence type="ECO:0000313" key="1">
    <source>
        <dbReference type="EMBL" id="ASD25484.1"/>
    </source>
</evidence>
<organism evidence="1 2">
    <name type="scientific">Brevundimonas diminuta</name>
    <name type="common">Pseudomonas diminuta</name>
    <dbReference type="NCBI Taxonomy" id="293"/>
    <lineage>
        <taxon>Bacteria</taxon>
        <taxon>Pseudomonadati</taxon>
        <taxon>Pseudomonadota</taxon>
        <taxon>Alphaproteobacteria</taxon>
        <taxon>Caulobacterales</taxon>
        <taxon>Caulobacteraceae</taxon>
        <taxon>Brevundimonas</taxon>
    </lineage>
</organism>
<dbReference type="AlphaFoldDB" id="A0A1Z3LTD9"/>
<proteinExistence type="predicted"/>
<gene>
    <name evidence="1" type="ORF">CD943_00355</name>
</gene>
<dbReference type="Pfam" id="PF19866">
    <property type="entry name" value="DUF6339"/>
    <property type="match status" value="1"/>
</dbReference>
<name>A0A1Z3LTD9_BREDI</name>
<evidence type="ECO:0000313" key="2">
    <source>
        <dbReference type="Proteomes" id="UP000197024"/>
    </source>
</evidence>